<dbReference type="PANTHER" id="PTHR45947:SF13">
    <property type="entry name" value="TRANSFERASE"/>
    <property type="match status" value="1"/>
</dbReference>
<dbReference type="InterPro" id="IPR028098">
    <property type="entry name" value="Glyco_trans_4-like_N"/>
</dbReference>
<dbReference type="SUPFAM" id="SSF53756">
    <property type="entry name" value="UDP-Glycosyltransferase/glycogen phosphorylase"/>
    <property type="match status" value="1"/>
</dbReference>
<sequence length="414" mass="46170">MRFCMVSTFYPPYHFGGDATYVRALSRALVSRGHEVDIIHCEDAYRTVSHTKNVPELLEEDGIKVHRLKSRFGVLSPLYTQQTGRPGFKSAAIREILKQNFDVVNFHNISLVGGPAVLGLSEAAVTLYTLHEHWLLCPAHIFWKNKMQACDKRQCMRCSIRSGIPPQLWRYTGLIKRSLRHVDALIAPSKFTAEKHQQAGIADNIEVLPLFSTLNPEQDRATRVTSSQPAVRQPFIYVGRVTASKGIVALLDVFSKLPAIDLHVIGDGDLLVVLKRDYRKFANIQFLGAINQSELIQIYQSAKALILPSLAPETFGLTIVEASACRTPALVRSAGGSRDIVDSTGGGFVYQTDDELISYIMQLDSEAGLSDMLGEKARRGFENFYTEEQHLNTYLTLVDNIQNKKTATAKGFQK</sequence>
<dbReference type="PANTHER" id="PTHR45947">
    <property type="entry name" value="SULFOQUINOVOSYL TRANSFERASE SQD2"/>
    <property type="match status" value="1"/>
</dbReference>
<dbReference type="EMBL" id="UOFT01000028">
    <property type="protein sequence ID" value="VAW92790.1"/>
    <property type="molecule type" value="Genomic_DNA"/>
</dbReference>
<dbReference type="GO" id="GO:0016757">
    <property type="term" value="F:glycosyltransferase activity"/>
    <property type="evidence" value="ECO:0007669"/>
    <property type="project" value="InterPro"/>
</dbReference>
<name>A0A3B0ZUA2_9ZZZZ</name>
<dbReference type="AlphaFoldDB" id="A0A3B0ZUA2"/>
<feature type="domain" description="Glycosyl transferase family 1" evidence="1">
    <location>
        <begin position="235"/>
        <end position="379"/>
    </location>
</feature>
<accession>A0A3B0ZUA2</accession>
<protein>
    <recommendedName>
        <fullName evidence="4">Glycosyltransferase</fullName>
    </recommendedName>
</protein>
<dbReference type="Gene3D" id="3.40.50.2000">
    <property type="entry name" value="Glycogen Phosphorylase B"/>
    <property type="match status" value="2"/>
</dbReference>
<organism evidence="3">
    <name type="scientific">hydrothermal vent metagenome</name>
    <dbReference type="NCBI Taxonomy" id="652676"/>
    <lineage>
        <taxon>unclassified sequences</taxon>
        <taxon>metagenomes</taxon>
        <taxon>ecological metagenomes</taxon>
    </lineage>
</organism>
<evidence type="ECO:0008006" key="4">
    <source>
        <dbReference type="Google" id="ProtNLM"/>
    </source>
</evidence>
<feature type="domain" description="Glycosyltransferase subfamily 4-like N-terminal" evidence="2">
    <location>
        <begin position="16"/>
        <end position="209"/>
    </location>
</feature>
<evidence type="ECO:0000313" key="3">
    <source>
        <dbReference type="EMBL" id="VAW92790.1"/>
    </source>
</evidence>
<dbReference type="InterPro" id="IPR050194">
    <property type="entry name" value="Glycosyltransferase_grp1"/>
</dbReference>
<gene>
    <name evidence="3" type="ORF">MNBD_GAMMA23-359</name>
</gene>
<evidence type="ECO:0000259" key="2">
    <source>
        <dbReference type="Pfam" id="PF13439"/>
    </source>
</evidence>
<dbReference type="Pfam" id="PF13439">
    <property type="entry name" value="Glyco_transf_4"/>
    <property type="match status" value="1"/>
</dbReference>
<proteinExistence type="predicted"/>
<dbReference type="InterPro" id="IPR001296">
    <property type="entry name" value="Glyco_trans_1"/>
</dbReference>
<dbReference type="CDD" id="cd03801">
    <property type="entry name" value="GT4_PimA-like"/>
    <property type="match status" value="1"/>
</dbReference>
<evidence type="ECO:0000259" key="1">
    <source>
        <dbReference type="Pfam" id="PF00534"/>
    </source>
</evidence>
<dbReference type="Pfam" id="PF00534">
    <property type="entry name" value="Glycos_transf_1"/>
    <property type="match status" value="1"/>
</dbReference>
<reference evidence="3" key="1">
    <citation type="submission" date="2018-06" db="EMBL/GenBank/DDBJ databases">
        <authorList>
            <person name="Zhirakovskaya E."/>
        </authorList>
    </citation>
    <scope>NUCLEOTIDE SEQUENCE</scope>
</reference>